<organism evidence="7 8">
    <name type="scientific">Arachis hypogaea</name>
    <name type="common">Peanut</name>
    <dbReference type="NCBI Taxonomy" id="3818"/>
    <lineage>
        <taxon>Eukaryota</taxon>
        <taxon>Viridiplantae</taxon>
        <taxon>Streptophyta</taxon>
        <taxon>Embryophyta</taxon>
        <taxon>Tracheophyta</taxon>
        <taxon>Spermatophyta</taxon>
        <taxon>Magnoliopsida</taxon>
        <taxon>eudicotyledons</taxon>
        <taxon>Gunneridae</taxon>
        <taxon>Pentapetalae</taxon>
        <taxon>rosids</taxon>
        <taxon>fabids</taxon>
        <taxon>Fabales</taxon>
        <taxon>Fabaceae</taxon>
        <taxon>Papilionoideae</taxon>
        <taxon>50 kb inversion clade</taxon>
        <taxon>dalbergioids sensu lato</taxon>
        <taxon>Dalbergieae</taxon>
        <taxon>Pterocarpus clade</taxon>
        <taxon>Arachis</taxon>
    </lineage>
</organism>
<evidence type="ECO:0000256" key="5">
    <source>
        <dbReference type="ARBA" id="ARBA00023180"/>
    </source>
</evidence>
<dbReference type="STRING" id="3818.A0A445A2E3"/>
<gene>
    <name evidence="7" type="ORF">Ahy_B03g065813</name>
</gene>
<evidence type="ECO:0000256" key="1">
    <source>
        <dbReference type="ARBA" id="ARBA00004606"/>
    </source>
</evidence>
<dbReference type="GO" id="GO:0016020">
    <property type="term" value="C:membrane"/>
    <property type="evidence" value="ECO:0007669"/>
    <property type="project" value="UniProtKB-SubCell"/>
</dbReference>
<evidence type="ECO:0008006" key="9">
    <source>
        <dbReference type="Google" id="ProtNLM"/>
    </source>
</evidence>
<dbReference type="Gramene" id="arahy.Tifrunner.gnm2.ann2.Ah13g287100.1">
    <property type="protein sequence ID" value="arahy.Tifrunner.gnm2.ann2.Ah13g287100.1-CDS"/>
    <property type="gene ID" value="arahy.Tifrunner.gnm2.ann2.Ah13g287100"/>
</dbReference>
<dbReference type="PANTHER" id="PTHR31042">
    <property type="entry name" value="CORE-2/I-BRANCHING BETA-1,6-N-ACETYLGLUCOSAMINYLTRANSFERASE FAMILY PROTEIN-RELATED"/>
    <property type="match status" value="1"/>
</dbReference>
<evidence type="ECO:0000256" key="4">
    <source>
        <dbReference type="ARBA" id="ARBA00023136"/>
    </source>
</evidence>
<dbReference type="AlphaFoldDB" id="A0A445A2E3"/>
<dbReference type="InterPro" id="IPR044174">
    <property type="entry name" value="BC10-like"/>
</dbReference>
<name>A0A445A2E3_ARAHY</name>
<evidence type="ECO:0000313" key="7">
    <source>
        <dbReference type="EMBL" id="RYR20623.1"/>
    </source>
</evidence>
<dbReference type="PANTHER" id="PTHR31042:SF131">
    <property type="entry name" value="CORE-2_I-BRANCHING BETA-1,6-N-ACETYLGLUCOSAMINYLTRANSFERASE FAMILY PROTEIN"/>
    <property type="match status" value="1"/>
</dbReference>
<dbReference type="OrthoDB" id="191334at2759"/>
<comment type="subcellular location">
    <subcellularLocation>
        <location evidence="1">Membrane</location>
        <topology evidence="1">Single-pass type II membrane protein</topology>
    </subcellularLocation>
</comment>
<feature type="transmembrane region" description="Helical" evidence="6">
    <location>
        <begin position="37"/>
        <end position="61"/>
    </location>
</feature>
<keyword evidence="8" id="KW-1185">Reference proteome</keyword>
<sequence>MKNDNKQHDQHEQERRSPAAAVAAYVRLFLSAQQLHLFNLFSHLLLLAFGFIIGITLAFSLNGQQLLLPSNNNNPVFVNNNSQSGIKRDGLGSFLMAGKEAIMHDMSDDELLWRASMVPKIREVPLRIKPKVAFMFLTKGPLYLGPLWERFFKGNEGFYSIYIHSHPSFNASSVPKTSVFYGRRIPSKGVRWGDFNMVDAERRLLANALLDMSNQRFVLVSESCIPLFNFSTVYGYLMNSSKTFVEAYDLAGPVGRGRYSQRMRPLIKPSQWRKGSQWFQIDRALALEVVSDRQYYPVFKKHCRYGGCIADEHYLPTLVSIKFWRRNANRTLTWVDWSKGGSHPSRYMRSDVTVSFLKRLRHATRCRYNGKTTNVCHLFARKFMPHSLDRLLRFAPRLMHFHSS</sequence>
<evidence type="ECO:0000256" key="3">
    <source>
        <dbReference type="ARBA" id="ARBA00022679"/>
    </source>
</evidence>
<evidence type="ECO:0000256" key="6">
    <source>
        <dbReference type="SAM" id="Phobius"/>
    </source>
</evidence>
<dbReference type="EMBL" id="SDMP01000013">
    <property type="protein sequence ID" value="RYR20623.1"/>
    <property type="molecule type" value="Genomic_DNA"/>
</dbReference>
<comment type="caution">
    <text evidence="7">The sequence shown here is derived from an EMBL/GenBank/DDBJ whole genome shotgun (WGS) entry which is preliminary data.</text>
</comment>
<dbReference type="Proteomes" id="UP000289738">
    <property type="component" value="Chromosome B03"/>
</dbReference>
<evidence type="ECO:0000256" key="2">
    <source>
        <dbReference type="ARBA" id="ARBA00022676"/>
    </source>
</evidence>
<keyword evidence="2" id="KW-0328">Glycosyltransferase</keyword>
<protein>
    <recommendedName>
        <fullName evidence="9">Glycosyltransferase</fullName>
    </recommendedName>
</protein>
<keyword evidence="3" id="KW-0808">Transferase</keyword>
<accession>A0A445A2E3</accession>
<proteinExistence type="predicted"/>
<keyword evidence="6" id="KW-0812">Transmembrane</keyword>
<dbReference type="Pfam" id="PF02485">
    <property type="entry name" value="Branch"/>
    <property type="match status" value="1"/>
</dbReference>
<keyword evidence="6" id="KW-1133">Transmembrane helix</keyword>
<reference evidence="7 8" key="1">
    <citation type="submission" date="2019-01" db="EMBL/GenBank/DDBJ databases">
        <title>Sequencing of cultivated peanut Arachis hypogaea provides insights into genome evolution and oil improvement.</title>
        <authorList>
            <person name="Chen X."/>
        </authorList>
    </citation>
    <scope>NUCLEOTIDE SEQUENCE [LARGE SCALE GENOMIC DNA]</scope>
    <source>
        <strain evidence="8">cv. Fuhuasheng</strain>
        <tissue evidence="7">Leaves</tissue>
    </source>
</reference>
<evidence type="ECO:0000313" key="8">
    <source>
        <dbReference type="Proteomes" id="UP000289738"/>
    </source>
</evidence>
<dbReference type="InterPro" id="IPR003406">
    <property type="entry name" value="Glyco_trans_14"/>
</dbReference>
<keyword evidence="4 6" id="KW-0472">Membrane</keyword>
<dbReference type="GO" id="GO:0016757">
    <property type="term" value="F:glycosyltransferase activity"/>
    <property type="evidence" value="ECO:0007669"/>
    <property type="project" value="UniProtKB-KW"/>
</dbReference>
<keyword evidence="5" id="KW-0325">Glycoprotein</keyword>